<dbReference type="Gene3D" id="2.60.40.3080">
    <property type="match status" value="1"/>
</dbReference>
<sequence>MKSIQKLSLIAIFLLANLNSYTIDGEFFLNVKNTKGNEISFSMNGIEKALIAIYDAENELVYSENAKGQNGIIKHYDLADLPMGTYTLVVTTALKEVKHEIKVNSGNSVLNRRAYLEVYKNSFKNNSLVSK</sequence>
<dbReference type="eggNOG" id="ENOG50336YR">
    <property type="taxonomic scope" value="Bacteria"/>
</dbReference>
<protein>
    <recommendedName>
        <fullName evidence="3">Por secretion system C-terminal sorting domain-containing protein</fullName>
    </recommendedName>
</protein>
<keyword evidence="2" id="KW-1185">Reference proteome</keyword>
<evidence type="ECO:0000313" key="1">
    <source>
        <dbReference type="EMBL" id="SFM84309.1"/>
    </source>
</evidence>
<dbReference type="AlphaFoldDB" id="A0A1I4U5U0"/>
<dbReference type="EMBL" id="FOUT01000003">
    <property type="protein sequence ID" value="SFM84309.1"/>
    <property type="molecule type" value="Genomic_DNA"/>
</dbReference>
<accession>A0A1I4U5U0</accession>
<evidence type="ECO:0008006" key="3">
    <source>
        <dbReference type="Google" id="ProtNLM"/>
    </source>
</evidence>
<name>A0A1I4U5U0_9FLAO</name>
<dbReference type="Proteomes" id="UP000182961">
    <property type="component" value="Unassembled WGS sequence"/>
</dbReference>
<dbReference type="RefSeq" id="WP_024981151.1">
    <property type="nucleotide sequence ID" value="NZ_CBCRUM010000002.1"/>
</dbReference>
<proteinExistence type="predicted"/>
<gene>
    <name evidence="1" type="ORF">SAMN05444143_1035</name>
</gene>
<organism evidence="1 2">
    <name type="scientific">Flavobacterium succinicans</name>
    <dbReference type="NCBI Taxonomy" id="29536"/>
    <lineage>
        <taxon>Bacteria</taxon>
        <taxon>Pseudomonadati</taxon>
        <taxon>Bacteroidota</taxon>
        <taxon>Flavobacteriia</taxon>
        <taxon>Flavobacteriales</taxon>
        <taxon>Flavobacteriaceae</taxon>
        <taxon>Flavobacterium</taxon>
    </lineage>
</organism>
<evidence type="ECO:0000313" key="2">
    <source>
        <dbReference type="Proteomes" id="UP000182961"/>
    </source>
</evidence>
<reference evidence="2" key="1">
    <citation type="submission" date="2016-10" db="EMBL/GenBank/DDBJ databases">
        <authorList>
            <person name="Varghese N."/>
            <person name="Submissions S."/>
        </authorList>
    </citation>
    <scope>NUCLEOTIDE SEQUENCE [LARGE SCALE GENOMIC DNA]</scope>
    <source>
        <strain evidence="2">DSM 4002</strain>
    </source>
</reference>